<accession>A0A6L3B2F2</accession>
<dbReference type="PROSITE" id="PS51898">
    <property type="entry name" value="TYR_RECOMBINASE"/>
    <property type="match status" value="1"/>
</dbReference>
<evidence type="ECO:0000313" key="4">
    <source>
        <dbReference type="EMBL" id="KAA0686622.1"/>
    </source>
</evidence>
<dbReference type="InterPro" id="IPR050090">
    <property type="entry name" value="Tyrosine_recombinase_XerCD"/>
</dbReference>
<protein>
    <submittedName>
        <fullName evidence="4">Site-specific integrase</fullName>
    </submittedName>
</protein>
<organism evidence="4 5">
    <name type="scientific">Azospirillum brasilense</name>
    <dbReference type="NCBI Taxonomy" id="192"/>
    <lineage>
        <taxon>Bacteria</taxon>
        <taxon>Pseudomonadati</taxon>
        <taxon>Pseudomonadota</taxon>
        <taxon>Alphaproteobacteria</taxon>
        <taxon>Rhodospirillales</taxon>
        <taxon>Azospirillaceae</taxon>
        <taxon>Azospirillum</taxon>
    </lineage>
</organism>
<comment type="caution">
    <text evidence="4">The sequence shown here is derived from an EMBL/GenBank/DDBJ whole genome shotgun (WGS) entry which is preliminary data.</text>
</comment>
<name>A0A6L3B2F2_AZOBR</name>
<dbReference type="RefSeq" id="WP_149164479.1">
    <property type="nucleotide sequence ID" value="NZ_QOKV01000004.1"/>
</dbReference>
<dbReference type="InterPro" id="IPR011010">
    <property type="entry name" value="DNA_brk_join_enz"/>
</dbReference>
<dbReference type="GO" id="GO:0015074">
    <property type="term" value="P:DNA integration"/>
    <property type="evidence" value="ECO:0007669"/>
    <property type="project" value="UniProtKB-KW"/>
</dbReference>
<dbReference type="InterPro" id="IPR002104">
    <property type="entry name" value="Integrase_catalytic"/>
</dbReference>
<dbReference type="InterPro" id="IPR013762">
    <property type="entry name" value="Integrase-like_cat_sf"/>
</dbReference>
<evidence type="ECO:0000256" key="2">
    <source>
        <dbReference type="ARBA" id="ARBA00023172"/>
    </source>
</evidence>
<proteinExistence type="predicted"/>
<dbReference type="GO" id="GO:0003677">
    <property type="term" value="F:DNA binding"/>
    <property type="evidence" value="ECO:0007669"/>
    <property type="project" value="InterPro"/>
</dbReference>
<evidence type="ECO:0000256" key="1">
    <source>
        <dbReference type="ARBA" id="ARBA00022908"/>
    </source>
</evidence>
<dbReference type="PANTHER" id="PTHR30349:SF94">
    <property type="entry name" value="INTEGRASE_RECOMBINASE HI_1414-RELATED"/>
    <property type="match status" value="1"/>
</dbReference>
<evidence type="ECO:0000313" key="5">
    <source>
        <dbReference type="Proteomes" id="UP000476837"/>
    </source>
</evidence>
<keyword evidence="2" id="KW-0233">DNA recombination</keyword>
<dbReference type="Proteomes" id="UP000476837">
    <property type="component" value="Unassembled WGS sequence"/>
</dbReference>
<dbReference type="SUPFAM" id="SSF56349">
    <property type="entry name" value="DNA breaking-rejoining enzymes"/>
    <property type="match status" value="1"/>
</dbReference>
<evidence type="ECO:0000259" key="3">
    <source>
        <dbReference type="PROSITE" id="PS51898"/>
    </source>
</evidence>
<dbReference type="EMBL" id="QOKV01000004">
    <property type="protein sequence ID" value="KAA0686622.1"/>
    <property type="molecule type" value="Genomic_DNA"/>
</dbReference>
<gene>
    <name evidence="4" type="ORF">DS837_09180</name>
</gene>
<dbReference type="AlphaFoldDB" id="A0A6L3B2F2"/>
<dbReference type="PANTHER" id="PTHR30349">
    <property type="entry name" value="PHAGE INTEGRASE-RELATED"/>
    <property type="match status" value="1"/>
</dbReference>
<dbReference type="Pfam" id="PF00589">
    <property type="entry name" value="Phage_integrase"/>
    <property type="match status" value="1"/>
</dbReference>
<dbReference type="GO" id="GO:0006310">
    <property type="term" value="P:DNA recombination"/>
    <property type="evidence" value="ECO:0007669"/>
    <property type="project" value="UniProtKB-KW"/>
</dbReference>
<sequence>MATIDKRGDYQWRARVRRNGKSETKTFESYEAAQRWALELEGKLVGDEYQDRRQARGTTLAQACGWMVEHLDRRQADAKNKLSKLAYWQNSEFADWSLVSLRPADLLRWRRIVLDEDNAEDLEAVGPAAEVGPQTVVHRLNVLAQVYQRWALAHDQTLTCPVTKYVRPGLPKGRDRRLDPHPDEHGRDEEARLLAAAAESSRPWLRAAIVIALESCMRQAELAGLTWDRVRLDVPHPYADLPKTKNDRARRVPLSVRATEAFASLRPEGTVAVIGKRPVLPVETGRGIAHAFRDAVTDDKFPDLRWHDLRHEAISRLFENTDLRDNEIMAISGHLRAEMLTRYTHLRGDKLGARLPGGSQHRR</sequence>
<feature type="domain" description="Tyr recombinase" evidence="3">
    <location>
        <begin position="180"/>
        <end position="356"/>
    </location>
</feature>
<dbReference type="CDD" id="cd00796">
    <property type="entry name" value="INT_Rci_Hp1_C"/>
    <property type="match status" value="1"/>
</dbReference>
<reference evidence="4 5" key="1">
    <citation type="submission" date="2018-07" db="EMBL/GenBank/DDBJ databases">
        <title>Genome sequence of Roseomonas fauriae ATCC 49958.</title>
        <authorList>
            <person name="Sant'Anna F.H."/>
            <person name="Baldani J.I."/>
            <person name="Zilli J.E."/>
            <person name="Reis V.M."/>
            <person name="Hartmann A."/>
            <person name="Cruz L."/>
            <person name="de Souza E.M."/>
            <person name="de Oliveira Pedrosa F."/>
            <person name="Passaglia L.M.P."/>
        </authorList>
    </citation>
    <scope>NUCLEOTIDE SEQUENCE [LARGE SCALE GENOMIC DNA]</scope>
    <source>
        <strain evidence="4 5">ATCC 49958</strain>
    </source>
</reference>
<keyword evidence="1" id="KW-0229">DNA integration</keyword>
<dbReference type="Gene3D" id="1.10.443.10">
    <property type="entry name" value="Intergrase catalytic core"/>
    <property type="match status" value="1"/>
</dbReference>